<evidence type="ECO:0000256" key="1">
    <source>
        <dbReference type="SAM" id="SignalP"/>
    </source>
</evidence>
<keyword evidence="3" id="KW-1185">Reference proteome</keyword>
<dbReference type="Proteomes" id="UP000041254">
    <property type="component" value="Unassembled WGS sequence"/>
</dbReference>
<protein>
    <submittedName>
        <fullName evidence="2">Uncharacterized protein</fullName>
    </submittedName>
</protein>
<dbReference type="AlphaFoldDB" id="A0A0G4EWY5"/>
<name>A0A0G4EWY5_VITBC</name>
<dbReference type="VEuPathDB" id="CryptoDB:Vbra_13711"/>
<keyword evidence="1" id="KW-0732">Signal</keyword>
<dbReference type="EMBL" id="CDMY01000330">
    <property type="protein sequence ID" value="CEM02594.1"/>
    <property type="molecule type" value="Genomic_DNA"/>
</dbReference>
<gene>
    <name evidence="2" type="ORF">Vbra_13711</name>
</gene>
<accession>A0A0G4EWY5</accession>
<feature type="signal peptide" evidence="1">
    <location>
        <begin position="1"/>
        <end position="23"/>
    </location>
</feature>
<proteinExistence type="predicted"/>
<organism evidence="2 3">
    <name type="scientific">Vitrella brassicaformis (strain CCMP3155)</name>
    <dbReference type="NCBI Taxonomy" id="1169540"/>
    <lineage>
        <taxon>Eukaryota</taxon>
        <taxon>Sar</taxon>
        <taxon>Alveolata</taxon>
        <taxon>Colpodellida</taxon>
        <taxon>Vitrellaceae</taxon>
        <taxon>Vitrella</taxon>
    </lineage>
</organism>
<evidence type="ECO:0000313" key="2">
    <source>
        <dbReference type="EMBL" id="CEM02594.1"/>
    </source>
</evidence>
<reference evidence="2 3" key="1">
    <citation type="submission" date="2014-11" db="EMBL/GenBank/DDBJ databases">
        <authorList>
            <person name="Zhu J."/>
            <person name="Qi W."/>
            <person name="Song R."/>
        </authorList>
    </citation>
    <scope>NUCLEOTIDE SEQUENCE [LARGE SCALE GENOMIC DNA]</scope>
</reference>
<feature type="chain" id="PRO_5005188278" evidence="1">
    <location>
        <begin position="24"/>
        <end position="113"/>
    </location>
</feature>
<evidence type="ECO:0000313" key="3">
    <source>
        <dbReference type="Proteomes" id="UP000041254"/>
    </source>
</evidence>
<sequence>MRVSVLVALGLLPLLFGPLPSWCSELVLKRDMHDECRADDPSCPHSFRQCTTVERLQAAMVGFLGITAVGLGIAMAPFSAGGSVVLGAEAGGALAAGGMVGSVLAGRCTVRSK</sequence>
<dbReference type="InParanoid" id="A0A0G4EWY5"/>